<evidence type="ECO:0000256" key="1">
    <source>
        <dbReference type="SAM" id="MobiDB-lite"/>
    </source>
</evidence>
<dbReference type="AlphaFoldDB" id="A0AAD4KFR5"/>
<dbReference type="Proteomes" id="UP001201262">
    <property type="component" value="Unassembled WGS sequence"/>
</dbReference>
<gene>
    <name evidence="2" type="ORF">BGW36DRAFT_432434</name>
</gene>
<feature type="compositionally biased region" description="Basic and acidic residues" evidence="1">
    <location>
        <begin position="180"/>
        <end position="194"/>
    </location>
</feature>
<feature type="region of interest" description="Disordered" evidence="1">
    <location>
        <begin position="150"/>
        <end position="169"/>
    </location>
</feature>
<proteinExistence type="predicted"/>
<dbReference type="EMBL" id="JAJTJA010000013">
    <property type="protein sequence ID" value="KAH8690641.1"/>
    <property type="molecule type" value="Genomic_DNA"/>
</dbReference>
<reference evidence="2" key="1">
    <citation type="submission" date="2021-12" db="EMBL/GenBank/DDBJ databases">
        <title>Convergent genome expansion in fungi linked to evolution of root-endophyte symbiosis.</title>
        <authorList>
            <consortium name="DOE Joint Genome Institute"/>
            <person name="Ke Y.-H."/>
            <person name="Bonito G."/>
            <person name="Liao H.-L."/>
            <person name="Looney B."/>
            <person name="Rojas-Flechas A."/>
            <person name="Nash J."/>
            <person name="Hameed K."/>
            <person name="Schadt C."/>
            <person name="Martin F."/>
            <person name="Crous P.W."/>
            <person name="Miettinen O."/>
            <person name="Magnuson J.K."/>
            <person name="Labbe J."/>
            <person name="Jacobson D."/>
            <person name="Doktycz M.J."/>
            <person name="Veneault-Fourrey C."/>
            <person name="Kuo A."/>
            <person name="Mondo S."/>
            <person name="Calhoun S."/>
            <person name="Riley R."/>
            <person name="Ohm R."/>
            <person name="LaButti K."/>
            <person name="Andreopoulos B."/>
            <person name="Pangilinan J."/>
            <person name="Nolan M."/>
            <person name="Tritt A."/>
            <person name="Clum A."/>
            <person name="Lipzen A."/>
            <person name="Daum C."/>
            <person name="Barry K."/>
            <person name="Grigoriev I.V."/>
            <person name="Vilgalys R."/>
        </authorList>
    </citation>
    <scope>NUCLEOTIDE SEQUENCE</scope>
    <source>
        <strain evidence="2">PMI_201</strain>
    </source>
</reference>
<comment type="caution">
    <text evidence="2">The sequence shown here is derived from an EMBL/GenBank/DDBJ whole genome shotgun (WGS) entry which is preliminary data.</text>
</comment>
<dbReference type="RefSeq" id="XP_046066837.1">
    <property type="nucleotide sequence ID" value="XM_046221135.1"/>
</dbReference>
<feature type="region of interest" description="Disordered" evidence="1">
    <location>
        <begin position="179"/>
        <end position="242"/>
    </location>
</feature>
<dbReference type="GeneID" id="70251422"/>
<accession>A0AAD4KFR5</accession>
<name>A0AAD4KFR5_9EURO</name>
<organism evidence="2 3">
    <name type="scientific">Talaromyces proteolyticus</name>
    <dbReference type="NCBI Taxonomy" id="1131652"/>
    <lineage>
        <taxon>Eukaryota</taxon>
        <taxon>Fungi</taxon>
        <taxon>Dikarya</taxon>
        <taxon>Ascomycota</taxon>
        <taxon>Pezizomycotina</taxon>
        <taxon>Eurotiomycetes</taxon>
        <taxon>Eurotiomycetidae</taxon>
        <taxon>Eurotiales</taxon>
        <taxon>Trichocomaceae</taxon>
        <taxon>Talaromyces</taxon>
        <taxon>Talaromyces sect. Bacilispori</taxon>
    </lineage>
</organism>
<evidence type="ECO:0000313" key="2">
    <source>
        <dbReference type="EMBL" id="KAH8690641.1"/>
    </source>
</evidence>
<protein>
    <submittedName>
        <fullName evidence="2">Uncharacterized protein</fullName>
    </submittedName>
</protein>
<feature type="region of interest" description="Disordered" evidence="1">
    <location>
        <begin position="1"/>
        <end position="34"/>
    </location>
</feature>
<keyword evidence="3" id="KW-1185">Reference proteome</keyword>
<evidence type="ECO:0000313" key="3">
    <source>
        <dbReference type="Proteomes" id="UP001201262"/>
    </source>
</evidence>
<sequence length="242" mass="27317">MEDDIPLVHQTCPENTESSIDDAHTNIDSTSQSNQYPTPGVAFYANNSLLGYYNRHDADTLRNPTVPSPAPASTTFTRRFFEDRLESLYVKLEDLLEAATTEIVQRNALSQTDLMSHLTGLANEISTITVTIRDHVIPYQQRILEEIREIRNDGPEPKRRRTNDSIALSTSFQGTGLRLNLEHPLRRRGDEDRQPPGWLRPETGHESTEGTDGLTLGRRIASRRGMGQARGKQAGKRTWLPR</sequence>